<dbReference type="AlphaFoldDB" id="A0A1D8P6Q4"/>
<organism evidence="1 2">
    <name type="scientific">Urechidicola croceus</name>
    <dbReference type="NCBI Taxonomy" id="1850246"/>
    <lineage>
        <taxon>Bacteria</taxon>
        <taxon>Pseudomonadati</taxon>
        <taxon>Bacteroidota</taxon>
        <taxon>Flavobacteriia</taxon>
        <taxon>Flavobacteriales</taxon>
        <taxon>Flavobacteriaceae</taxon>
        <taxon>Urechidicola</taxon>
    </lineage>
</organism>
<dbReference type="STRING" id="1850246.LPB138_05935"/>
<evidence type="ECO:0000313" key="2">
    <source>
        <dbReference type="Proteomes" id="UP000176050"/>
    </source>
</evidence>
<dbReference type="PROSITE" id="PS51257">
    <property type="entry name" value="PROKAR_LIPOPROTEIN"/>
    <property type="match status" value="1"/>
</dbReference>
<evidence type="ECO:0000313" key="1">
    <source>
        <dbReference type="EMBL" id="AOW20244.1"/>
    </source>
</evidence>
<keyword evidence="2" id="KW-1185">Reference proteome</keyword>
<name>A0A1D8P6Q4_9FLAO</name>
<dbReference type="OrthoDB" id="1202222at2"/>
<reference evidence="1 2" key="1">
    <citation type="submission" date="2016-10" db="EMBL/GenBank/DDBJ databases">
        <title>Lutibacter sp. LPB0138, isolated from marine gastropod.</title>
        <authorList>
            <person name="Kim E."/>
            <person name="Yi H."/>
        </authorList>
    </citation>
    <scope>NUCLEOTIDE SEQUENCE [LARGE SCALE GENOMIC DNA]</scope>
    <source>
        <strain evidence="1 2">LPB0138</strain>
    </source>
</reference>
<gene>
    <name evidence="1" type="ORF">LPB138_05935</name>
</gene>
<dbReference type="RefSeq" id="WP_070236382.1">
    <property type="nucleotide sequence ID" value="NZ_CP017478.1"/>
</dbReference>
<dbReference type="KEGG" id="lul:LPB138_05935"/>
<evidence type="ECO:0008006" key="3">
    <source>
        <dbReference type="Google" id="ProtNLM"/>
    </source>
</evidence>
<protein>
    <recommendedName>
        <fullName evidence="3">SPOR domain-containing protein</fullName>
    </recommendedName>
</protein>
<dbReference type="Proteomes" id="UP000176050">
    <property type="component" value="Chromosome"/>
</dbReference>
<proteinExistence type="predicted"/>
<sequence>MKICLKILIVIITVSIYSCSNKSNKKEEIQKVESIENEVDSTHLYENISLKHTSEYDNKLVYTLQIGAFSKKNNTIDENSEMISTVEEDSLIKYRYGQFDSYHEALSFKRNVVSIYPDAFILAINKGHRIDIQTALKISNETVN</sequence>
<dbReference type="EMBL" id="CP017478">
    <property type="protein sequence ID" value="AOW20244.1"/>
    <property type="molecule type" value="Genomic_DNA"/>
</dbReference>
<accession>A0A1D8P6Q4</accession>